<feature type="coiled-coil region" evidence="1">
    <location>
        <begin position="1"/>
        <end position="57"/>
    </location>
</feature>
<sequence length="90" mass="10932">MENRNEALRQQSEMRKKLLENNKKDIEKLEKKTVELMDTIEQAVQKLQLKKTNHQEKHEQYLMVLHFNAISTFKEDIIQKFIQMFKTENP</sequence>
<dbReference type="Proteomes" id="UP000887574">
    <property type="component" value="Unplaced"/>
</dbReference>
<evidence type="ECO:0000256" key="1">
    <source>
        <dbReference type="SAM" id="Coils"/>
    </source>
</evidence>
<accession>A0A915D8X1</accession>
<protein>
    <submittedName>
        <fullName evidence="3">Uncharacterized protein</fullName>
    </submittedName>
</protein>
<evidence type="ECO:0000313" key="3">
    <source>
        <dbReference type="WBParaSite" id="jg17377"/>
    </source>
</evidence>
<proteinExistence type="predicted"/>
<evidence type="ECO:0000313" key="2">
    <source>
        <dbReference type="Proteomes" id="UP000887574"/>
    </source>
</evidence>
<dbReference type="AlphaFoldDB" id="A0A915D8X1"/>
<keyword evidence="1" id="KW-0175">Coiled coil</keyword>
<dbReference type="WBParaSite" id="jg17377">
    <property type="protein sequence ID" value="jg17377"/>
    <property type="gene ID" value="jg17377"/>
</dbReference>
<organism evidence="2 3">
    <name type="scientific">Ditylenchus dipsaci</name>
    <dbReference type="NCBI Taxonomy" id="166011"/>
    <lineage>
        <taxon>Eukaryota</taxon>
        <taxon>Metazoa</taxon>
        <taxon>Ecdysozoa</taxon>
        <taxon>Nematoda</taxon>
        <taxon>Chromadorea</taxon>
        <taxon>Rhabditida</taxon>
        <taxon>Tylenchina</taxon>
        <taxon>Tylenchomorpha</taxon>
        <taxon>Sphaerularioidea</taxon>
        <taxon>Anguinidae</taxon>
        <taxon>Anguininae</taxon>
        <taxon>Ditylenchus</taxon>
    </lineage>
</organism>
<name>A0A915D8X1_9BILA</name>
<keyword evidence="2" id="KW-1185">Reference proteome</keyword>
<reference evidence="3" key="1">
    <citation type="submission" date="2022-11" db="UniProtKB">
        <authorList>
            <consortium name="WormBaseParasite"/>
        </authorList>
    </citation>
    <scope>IDENTIFICATION</scope>
</reference>